<dbReference type="OrthoDB" id="284845at2"/>
<dbReference type="Gene3D" id="3.40.50.2300">
    <property type="match status" value="1"/>
</dbReference>
<name>F0SF84_RUBBR</name>
<dbReference type="RefSeq" id="WP_013626982.1">
    <property type="nucleotide sequence ID" value="NC_015174.1"/>
</dbReference>
<gene>
    <name evidence="3" type="ordered locus">Plabr_0612</name>
</gene>
<dbReference type="eggNOG" id="ENOG5032KQS">
    <property type="taxonomic scope" value="Bacteria"/>
</dbReference>
<dbReference type="SUPFAM" id="SSF52172">
    <property type="entry name" value="CheY-like"/>
    <property type="match status" value="1"/>
</dbReference>
<dbReference type="AlphaFoldDB" id="F0SF84"/>
<dbReference type="InterPro" id="IPR046909">
    <property type="entry name" value="cREC_REC"/>
</dbReference>
<dbReference type="KEGG" id="pbs:Plabr_0612"/>
<sequence>MRALILEDDRDRRVAMTQRLMERFPFLQISFFETAPEMIAYLKNNQVPDLVIIALDNDLELIPQASGEWLDPGTGLDVAEWLAKLPESRCPVVVHTTNAPYAEKMMACLNAADWQAERVIPYNDLEWIEREWFAVMRKLILEFSPKLAAAAKP</sequence>
<dbReference type="HOGENOM" id="CLU_1711905_0_0_0"/>
<evidence type="ECO:0000256" key="1">
    <source>
        <dbReference type="PROSITE-ProRule" id="PRU00169"/>
    </source>
</evidence>
<evidence type="ECO:0000259" key="2">
    <source>
        <dbReference type="PROSITE" id="PS50110"/>
    </source>
</evidence>
<comment type="caution">
    <text evidence="1">Lacks conserved residue(s) required for the propagation of feature annotation.</text>
</comment>
<dbReference type="STRING" id="756272.Plabr_0612"/>
<dbReference type="InterPro" id="IPR011006">
    <property type="entry name" value="CheY-like_superfamily"/>
</dbReference>
<evidence type="ECO:0000313" key="4">
    <source>
        <dbReference type="Proteomes" id="UP000006860"/>
    </source>
</evidence>
<protein>
    <recommendedName>
        <fullName evidence="2">Response regulatory domain-containing protein</fullName>
    </recommendedName>
</protein>
<reference evidence="4" key="1">
    <citation type="submission" date="2011-02" db="EMBL/GenBank/DDBJ databases">
        <title>The complete genome of Planctomyces brasiliensis DSM 5305.</title>
        <authorList>
            <person name="Lucas S."/>
            <person name="Copeland A."/>
            <person name="Lapidus A."/>
            <person name="Bruce D."/>
            <person name="Goodwin L."/>
            <person name="Pitluck S."/>
            <person name="Kyrpides N."/>
            <person name="Mavromatis K."/>
            <person name="Pagani I."/>
            <person name="Ivanova N."/>
            <person name="Ovchinnikova G."/>
            <person name="Lu M."/>
            <person name="Detter J.C."/>
            <person name="Han C."/>
            <person name="Land M."/>
            <person name="Hauser L."/>
            <person name="Markowitz V."/>
            <person name="Cheng J.-F."/>
            <person name="Hugenholtz P."/>
            <person name="Woyke T."/>
            <person name="Wu D."/>
            <person name="Tindall B."/>
            <person name="Pomrenke H.G."/>
            <person name="Brambilla E."/>
            <person name="Klenk H.-P."/>
            <person name="Eisen J.A."/>
        </authorList>
    </citation>
    <scope>NUCLEOTIDE SEQUENCE [LARGE SCALE GENOMIC DNA]</scope>
    <source>
        <strain evidence="4">ATCC 49424 / DSM 5305 / JCM 21570 / NBRC 103401 / IFAM 1448</strain>
    </source>
</reference>
<keyword evidence="4" id="KW-1185">Reference proteome</keyword>
<evidence type="ECO:0000313" key="3">
    <source>
        <dbReference type="EMBL" id="ADY58239.1"/>
    </source>
</evidence>
<proteinExistence type="predicted"/>
<accession>F0SF84</accession>
<dbReference type="EMBL" id="CP002546">
    <property type="protein sequence ID" value="ADY58239.1"/>
    <property type="molecule type" value="Genomic_DNA"/>
</dbReference>
<dbReference type="Pfam" id="PF20274">
    <property type="entry name" value="cREC_REC"/>
    <property type="match status" value="1"/>
</dbReference>
<organism evidence="3 4">
    <name type="scientific">Rubinisphaera brasiliensis (strain ATCC 49424 / DSM 5305 / JCM 21570 / IAM 15109 / NBRC 103401 / IFAM 1448)</name>
    <name type="common">Planctomyces brasiliensis</name>
    <dbReference type="NCBI Taxonomy" id="756272"/>
    <lineage>
        <taxon>Bacteria</taxon>
        <taxon>Pseudomonadati</taxon>
        <taxon>Planctomycetota</taxon>
        <taxon>Planctomycetia</taxon>
        <taxon>Planctomycetales</taxon>
        <taxon>Planctomycetaceae</taxon>
        <taxon>Rubinisphaera</taxon>
    </lineage>
</organism>
<dbReference type="PROSITE" id="PS50110">
    <property type="entry name" value="RESPONSE_REGULATORY"/>
    <property type="match status" value="1"/>
</dbReference>
<dbReference type="GO" id="GO:0000160">
    <property type="term" value="P:phosphorelay signal transduction system"/>
    <property type="evidence" value="ECO:0007669"/>
    <property type="project" value="InterPro"/>
</dbReference>
<feature type="domain" description="Response regulatory" evidence="2">
    <location>
        <begin position="2"/>
        <end position="133"/>
    </location>
</feature>
<dbReference type="Proteomes" id="UP000006860">
    <property type="component" value="Chromosome"/>
</dbReference>
<dbReference type="InterPro" id="IPR001789">
    <property type="entry name" value="Sig_transdc_resp-reg_receiver"/>
</dbReference>